<keyword evidence="1" id="KW-0812">Transmembrane</keyword>
<dbReference type="Proteomes" id="UP000274756">
    <property type="component" value="Unassembled WGS sequence"/>
</dbReference>
<keyword evidence="1" id="KW-0472">Membrane</keyword>
<reference evidence="5" key="1">
    <citation type="submission" date="2017-02" db="UniProtKB">
        <authorList>
            <consortium name="WormBaseParasite"/>
        </authorList>
    </citation>
    <scope>IDENTIFICATION</scope>
</reference>
<keyword evidence="1" id="KW-1133">Transmembrane helix</keyword>
<evidence type="ECO:0000313" key="4">
    <source>
        <dbReference type="Proteomes" id="UP000274756"/>
    </source>
</evidence>
<dbReference type="Proteomes" id="UP000038040">
    <property type="component" value="Unplaced"/>
</dbReference>
<organism evidence="3 5">
    <name type="scientific">Dracunculus medinensis</name>
    <name type="common">Guinea worm</name>
    <dbReference type="NCBI Taxonomy" id="318479"/>
    <lineage>
        <taxon>Eukaryota</taxon>
        <taxon>Metazoa</taxon>
        <taxon>Ecdysozoa</taxon>
        <taxon>Nematoda</taxon>
        <taxon>Chromadorea</taxon>
        <taxon>Rhabditida</taxon>
        <taxon>Spirurina</taxon>
        <taxon>Dracunculoidea</taxon>
        <taxon>Dracunculidae</taxon>
        <taxon>Dracunculus</taxon>
    </lineage>
</organism>
<feature type="transmembrane region" description="Helical" evidence="1">
    <location>
        <begin position="87"/>
        <end position="108"/>
    </location>
</feature>
<proteinExistence type="predicted"/>
<sequence length="218" mass="25127">MMANCLCCCCWPAYRCCLSLSLIDMIITAALYYRSADLFMQNFYHLDIFDISVLVVLTGFLICEILATITLILSYKKRIQRYVFPRITLLLGQFVTITIICIILIAYFGGFSPAINEFILNIYEYWSGDDLAKYDRQHFVNDLMMYAGGLFVLLLIFDIYIIFELYITRKYYISLNSPPGFVPVSEKDLSCDYKIEKNCGKPVVVSRPPPYNPNYSGP</sequence>
<evidence type="ECO:0000313" key="2">
    <source>
        <dbReference type="EMBL" id="VDN59680.1"/>
    </source>
</evidence>
<dbReference type="EMBL" id="UYYG01001187">
    <property type="protein sequence ID" value="VDN59680.1"/>
    <property type="molecule type" value="Genomic_DNA"/>
</dbReference>
<dbReference type="AlphaFoldDB" id="A0A0N4UGD0"/>
<evidence type="ECO:0000313" key="5">
    <source>
        <dbReference type="WBParaSite" id="DME_0000654201-mRNA-1"/>
    </source>
</evidence>
<dbReference type="WBParaSite" id="DME_0000654201-mRNA-1">
    <property type="protein sequence ID" value="DME_0000654201-mRNA-1"/>
    <property type="gene ID" value="DME_0000654201"/>
</dbReference>
<feature type="transmembrane region" description="Helical" evidence="1">
    <location>
        <begin position="53"/>
        <end position="75"/>
    </location>
</feature>
<reference evidence="2 4" key="2">
    <citation type="submission" date="2018-11" db="EMBL/GenBank/DDBJ databases">
        <authorList>
            <consortium name="Pathogen Informatics"/>
        </authorList>
    </citation>
    <scope>NUCLEOTIDE SEQUENCE [LARGE SCALE GENOMIC DNA]</scope>
</reference>
<dbReference type="OrthoDB" id="5809348at2759"/>
<protein>
    <submittedName>
        <fullName evidence="5">Lysosomal-associated transmembrane protein 4A</fullName>
    </submittedName>
</protein>
<feature type="transmembrane region" description="Helical" evidence="1">
    <location>
        <begin position="143"/>
        <end position="163"/>
    </location>
</feature>
<feature type="transmembrane region" description="Helical" evidence="1">
    <location>
        <begin position="12"/>
        <end position="33"/>
    </location>
</feature>
<keyword evidence="4" id="KW-1185">Reference proteome</keyword>
<accession>A0A0N4UGD0</accession>
<evidence type="ECO:0000313" key="3">
    <source>
        <dbReference type="Proteomes" id="UP000038040"/>
    </source>
</evidence>
<name>A0A0N4UGD0_DRAME</name>
<gene>
    <name evidence="2" type="ORF">DME_LOCUS9653</name>
</gene>
<evidence type="ECO:0000256" key="1">
    <source>
        <dbReference type="SAM" id="Phobius"/>
    </source>
</evidence>